<dbReference type="SUPFAM" id="SSF52777">
    <property type="entry name" value="CoA-dependent acyltransferases"/>
    <property type="match status" value="4"/>
</dbReference>
<feature type="domain" description="Carrier" evidence="6">
    <location>
        <begin position="2129"/>
        <end position="2203"/>
    </location>
</feature>
<dbReference type="Pfam" id="PF00550">
    <property type="entry name" value="PP-binding"/>
    <property type="match status" value="3"/>
</dbReference>
<protein>
    <submittedName>
        <fullName evidence="7">Non-ribosomal peptide synthetase</fullName>
    </submittedName>
</protein>
<dbReference type="InterPro" id="IPR042099">
    <property type="entry name" value="ANL_N_sf"/>
</dbReference>
<evidence type="ECO:0000256" key="2">
    <source>
        <dbReference type="ARBA" id="ARBA00022553"/>
    </source>
</evidence>
<dbReference type="Gene3D" id="1.10.1200.10">
    <property type="entry name" value="ACP-like"/>
    <property type="match status" value="3"/>
</dbReference>
<dbReference type="OrthoDB" id="416786at2759"/>
<dbReference type="CDD" id="cd19537">
    <property type="entry name" value="C_NRPS-like"/>
    <property type="match status" value="1"/>
</dbReference>
<dbReference type="InterPro" id="IPR001242">
    <property type="entry name" value="Condensation_dom"/>
</dbReference>
<dbReference type="PROSITE" id="PS50075">
    <property type="entry name" value="CARRIER"/>
    <property type="match status" value="3"/>
</dbReference>
<dbReference type="Pfam" id="PF00668">
    <property type="entry name" value="Condensation"/>
    <property type="match status" value="2"/>
</dbReference>
<feature type="domain" description="Carrier" evidence="6">
    <location>
        <begin position="1572"/>
        <end position="1650"/>
    </location>
</feature>
<dbReference type="InterPro" id="IPR000873">
    <property type="entry name" value="AMP-dep_synth/lig_dom"/>
</dbReference>
<dbReference type="PANTHER" id="PTHR45527:SF11">
    <property type="entry name" value="NONRIBOSOMAL PEPTIDE SYNTHETASE 5"/>
    <property type="match status" value="1"/>
</dbReference>
<sequence>MASPTNLCALFAKAVRSWPENLAVDHPDGSLTYQELDYASSAVANDLVELGVTRGTVVLLLTAHGSFNIVAILAILKAGACFIPIDRRRWSQDTILYVYNIVESPVVVNTTLEPFELPLGTGQMLHITSLPAQNGKPNQLQTSFHILPESTACIIFTSGSTGRPKGVMISHRSLCLYSKTSPVNMDIVSGDRLLHILSVGFDGNGGTVVPAEAEDIYQRAASCTVLAATPSLLTMLPSPCSENSMYSKIHTIIVGGETASPDLLGSWVDAGVKVLTAYGATETTALGCIQEVKRDIKSGEINPFVIGGALEQSPVWLLKDDLTAIDEEYVDGEMIIAGDGLSEGYYKEEIKSTESFFTWNGFRVYRTGDYGRWVPGAAGDRVIEFRGRADRTVKNHGFLVNLDQDVENELLRIGSSLGVRSVHAASTANGIVAVITPSNVNITLLLEKANRSMCSYFVPYRLEATETIPLSPNGKVQTRQILNIVASNNDRQIQMDEGASKDVDLQKDDDTGDDHSAKLQIVLRAASEVFDFRLDKVKTLAAEDSFNEMGGSSLLALKFVFVLRQLGVQSSVRDIFKYQTFSRISNHASVISCSSHVKVAKDAEDEGVADMLANLRVKASDLLGLYHDSFDVGPLTSFQLELALPTLVDDSRYVNQLKLAYSGTQADAMERAWRLVWQTEPIFRTEISLAIGSGVLIVHKKSIRKPKTQAYGSCAEYREAVETTSTAVGLGCSLTFYRCGLEEEDSVNGREGAFSLDEEERLTVVLTIHHCLMDGCSLELILGNVEKAALGLSLPPGISTINMNLRLISIQQTRDEEARKFFINYLDGFHPQKDKTAHHGIQQAQPENRRHATAVFEASVTREDAVRFARQEGVSVACLYFTAWAMAISVLEGSATVAVGSVFSSRGGQPGQENAVGAYISTIPLLFKLTEEETVTSLLQRTMDDITMLGKYAWARSDQIGIGSSIGNLLAVQPSLPDEHPRTRPLRVESVDNSDVPLALLIEPDGHFRILFDASKFTHGLIRRVGDNFKFSLYGVIHEKVVRDCMRLNNLQESLIHKAEEVRISPDCLCLKQALEHSVDRFAHLVGLEDCAGTRLTYGELDRLSNMIAHRLSVSSAGNAIAVHGDGTVEWILGLLGVVKSGRTFVPIDPKWPIDHRAKIIEAVGSTSMLLSHETQRNEAPALPGLKVLFVDSMLSTLSGTDEESRLPDAASLESDVAVIFTSGTTGAPKGIPISNRGLLACQSNLEGSFFASPGRRIAQFMSPAFDVCILEVFGTLLHGATLVLRDRMDPYAHLTRSNTVAATPSALAVMDLDELPGIDLIVSAGEPLTGLVVNKFSTRALLYNAYGPAECTVLASVGRMLPGDSINVGPPFDTVRFYILDEDRNEVPDGMRGEIYVAGAQLMRGYVSAGQSSQPPALYYPENLGECVFRCRDYGFRGRDGRLRCLGRIDRVVKIRGLRVELAAVEQAIISYGGVIHCAVIAVNGVLVAYVTLDRDHGRTETETETEREREREMVDIRRRLGETMASSWVPSAIVPLEQLPKNSNGKVDCRALEVMYSESISSAGAAVTNSSSSGIARKLAEQWRQVLQLASNVEFVDDDDFLRLGGHSILLMLLSTRLTAAFGTNIKARELVATTSFRGHINAIQLQLDSTSSDGQETTSANMAPEELTELERQVWFQYQVATTVTTFNIATVLQLSGRVDVDKLLRSLDEALASDPVLSSNMTDGPNGLKRVISASAPQAREVRHVDMEAEVNYRFDLEHDALIRVHLVRGEDSTARPSLCQLILVTSHAIADLGTLQNLLRLTSLAYAGGKVTRHDTPQHLGSRKWTHRPSPEERMFWRNYLSGHSYDDNRSSLLRRTFLLSPLATFQGASRSLEFSGRLVTSLNKLIRRLGVTHHQMALAVGAILLQWLSKEDDIVLGAPNANRSSPRDEEALGQFLDRLPIRVRLPKPSVRQSETAISTVLLEVRSSALRALAHAISFSDILAIHGFPNGHLHHPLFECMVTFHVRSSGLENWLQLPGCKVSASSRFANGSKFPLMLEWFELGPDRWSVHLEHDTSYIPSGSMEGVEKALGIILRAMSDDHRMSELQNQLGGLKVSTSASSEESAPSTPDYDSPRSSDSCYSASVEEMATTIRTEMTACLGSASKSLSNSGSFFSAGADSMAVMSLRHRMRKLGIDLPVRSIFVGRTPLKLAELVLL</sequence>
<feature type="compositionally biased region" description="Low complexity" evidence="5">
    <location>
        <begin position="2102"/>
        <end position="2115"/>
    </location>
</feature>
<dbReference type="SMART" id="SM00823">
    <property type="entry name" value="PKS_PP"/>
    <property type="match status" value="2"/>
</dbReference>
<keyword evidence="8" id="KW-1185">Reference proteome</keyword>
<evidence type="ECO:0000256" key="1">
    <source>
        <dbReference type="ARBA" id="ARBA00022450"/>
    </source>
</evidence>
<feature type="domain" description="Carrier" evidence="6">
    <location>
        <begin position="516"/>
        <end position="592"/>
    </location>
</feature>
<dbReference type="Pfam" id="PF13193">
    <property type="entry name" value="AMP-binding_C"/>
    <property type="match status" value="1"/>
</dbReference>
<dbReference type="PROSITE" id="PS00012">
    <property type="entry name" value="PHOSPHOPANTETHEINE"/>
    <property type="match status" value="1"/>
</dbReference>
<comment type="caution">
    <text evidence="7">The sequence shown here is derived from an EMBL/GenBank/DDBJ whole genome shotgun (WGS) entry which is preliminary data.</text>
</comment>
<name>A0A167CKD2_METRR</name>
<feature type="region of interest" description="Disordered" evidence="5">
    <location>
        <begin position="2097"/>
        <end position="2125"/>
    </location>
</feature>
<keyword evidence="2" id="KW-0597">Phosphoprotein</keyword>
<dbReference type="InterPro" id="IPR045851">
    <property type="entry name" value="AMP-bd_C_sf"/>
</dbReference>
<keyword evidence="3" id="KW-0436">Ligase</keyword>
<comment type="similarity">
    <text evidence="4">Belongs to the NRP synthetase family.</text>
</comment>
<proteinExistence type="inferred from homology"/>
<organism evidence="7 8">
    <name type="scientific">Metarhizium rileyi (strain RCEF 4871)</name>
    <name type="common">Nomuraea rileyi</name>
    <dbReference type="NCBI Taxonomy" id="1649241"/>
    <lineage>
        <taxon>Eukaryota</taxon>
        <taxon>Fungi</taxon>
        <taxon>Dikarya</taxon>
        <taxon>Ascomycota</taxon>
        <taxon>Pezizomycotina</taxon>
        <taxon>Sordariomycetes</taxon>
        <taxon>Hypocreomycetidae</taxon>
        <taxon>Hypocreales</taxon>
        <taxon>Clavicipitaceae</taxon>
        <taxon>Metarhizium</taxon>
    </lineage>
</organism>
<dbReference type="InterPro" id="IPR036736">
    <property type="entry name" value="ACP-like_sf"/>
</dbReference>
<dbReference type="InterPro" id="IPR023213">
    <property type="entry name" value="CAT-like_dom_sf"/>
</dbReference>
<dbReference type="PANTHER" id="PTHR45527">
    <property type="entry name" value="NONRIBOSOMAL PEPTIDE SYNTHETASE"/>
    <property type="match status" value="1"/>
</dbReference>
<dbReference type="SUPFAM" id="SSF56801">
    <property type="entry name" value="Acetyl-CoA synthetase-like"/>
    <property type="match status" value="2"/>
</dbReference>
<dbReference type="GO" id="GO:0043041">
    <property type="term" value="P:amino acid activation for nonribosomal peptide biosynthetic process"/>
    <property type="evidence" value="ECO:0007669"/>
    <property type="project" value="TreeGrafter"/>
</dbReference>
<dbReference type="Gene3D" id="3.40.50.12780">
    <property type="entry name" value="N-terminal domain of ligase-like"/>
    <property type="match status" value="2"/>
</dbReference>
<dbReference type="GO" id="GO:0016874">
    <property type="term" value="F:ligase activity"/>
    <property type="evidence" value="ECO:0007669"/>
    <property type="project" value="UniProtKB-KW"/>
</dbReference>
<evidence type="ECO:0000313" key="7">
    <source>
        <dbReference type="EMBL" id="OAA41296.1"/>
    </source>
</evidence>
<dbReference type="Proteomes" id="UP000243498">
    <property type="component" value="Unassembled WGS sequence"/>
</dbReference>
<dbReference type="GO" id="GO:0005737">
    <property type="term" value="C:cytoplasm"/>
    <property type="evidence" value="ECO:0007669"/>
    <property type="project" value="TreeGrafter"/>
</dbReference>
<dbReference type="EMBL" id="AZHC01000016">
    <property type="protein sequence ID" value="OAA41296.1"/>
    <property type="molecule type" value="Genomic_DNA"/>
</dbReference>
<dbReference type="InterPro" id="IPR025110">
    <property type="entry name" value="AMP-bd_C"/>
</dbReference>
<dbReference type="STRING" id="1081105.A0A167CKD2"/>
<dbReference type="SUPFAM" id="SSF47336">
    <property type="entry name" value="ACP-like"/>
    <property type="match status" value="3"/>
</dbReference>
<evidence type="ECO:0000259" key="6">
    <source>
        <dbReference type="PROSITE" id="PS50075"/>
    </source>
</evidence>
<dbReference type="GO" id="GO:0031177">
    <property type="term" value="F:phosphopantetheine binding"/>
    <property type="evidence" value="ECO:0007669"/>
    <property type="project" value="InterPro"/>
</dbReference>
<dbReference type="GO" id="GO:0044550">
    <property type="term" value="P:secondary metabolite biosynthetic process"/>
    <property type="evidence" value="ECO:0007669"/>
    <property type="project" value="TreeGrafter"/>
</dbReference>
<dbReference type="InterPro" id="IPR006162">
    <property type="entry name" value="Ppantetheine_attach_site"/>
</dbReference>
<dbReference type="Pfam" id="PF00501">
    <property type="entry name" value="AMP-binding"/>
    <property type="match status" value="2"/>
</dbReference>
<evidence type="ECO:0000256" key="4">
    <source>
        <dbReference type="ARBA" id="ARBA00029454"/>
    </source>
</evidence>
<dbReference type="InterPro" id="IPR020845">
    <property type="entry name" value="AMP-binding_CS"/>
</dbReference>
<evidence type="ECO:0000256" key="5">
    <source>
        <dbReference type="SAM" id="MobiDB-lite"/>
    </source>
</evidence>
<dbReference type="PROSITE" id="PS00455">
    <property type="entry name" value="AMP_BINDING"/>
    <property type="match status" value="2"/>
</dbReference>
<evidence type="ECO:0000313" key="8">
    <source>
        <dbReference type="Proteomes" id="UP000243498"/>
    </source>
</evidence>
<dbReference type="InterPro" id="IPR009081">
    <property type="entry name" value="PP-bd_ACP"/>
</dbReference>
<reference evidence="7 8" key="1">
    <citation type="journal article" date="2016" name="Genome Biol. Evol.">
        <title>Divergent and convergent evolution of fungal pathogenicity.</title>
        <authorList>
            <person name="Shang Y."/>
            <person name="Xiao G."/>
            <person name="Zheng P."/>
            <person name="Cen K."/>
            <person name="Zhan S."/>
            <person name="Wang C."/>
        </authorList>
    </citation>
    <scope>NUCLEOTIDE SEQUENCE [LARGE SCALE GENOMIC DNA]</scope>
    <source>
        <strain evidence="7 8">RCEF 4871</strain>
    </source>
</reference>
<gene>
    <name evidence="7" type="ORF">NOR_05374</name>
</gene>
<evidence type="ECO:0000256" key="3">
    <source>
        <dbReference type="ARBA" id="ARBA00022598"/>
    </source>
</evidence>
<dbReference type="Gene3D" id="3.30.559.10">
    <property type="entry name" value="Chloramphenicol acetyltransferase-like domain"/>
    <property type="match status" value="2"/>
</dbReference>
<dbReference type="Gene3D" id="3.30.559.30">
    <property type="entry name" value="Nonribosomal peptide synthetase, condensation domain"/>
    <property type="match status" value="2"/>
</dbReference>
<dbReference type="OMA" id="NPEATMF"/>
<keyword evidence="1" id="KW-0596">Phosphopantetheine</keyword>
<dbReference type="Gene3D" id="3.30.300.30">
    <property type="match status" value="2"/>
</dbReference>
<dbReference type="InterPro" id="IPR020806">
    <property type="entry name" value="PKS_PP-bd"/>
</dbReference>
<accession>A0A167CKD2</accession>